<name>A0A2G9G7F2_9LAMI</name>
<keyword evidence="2" id="KW-1185">Reference proteome</keyword>
<dbReference type="EMBL" id="NKXS01006712">
    <property type="protein sequence ID" value="PIN00880.1"/>
    <property type="molecule type" value="Genomic_DNA"/>
</dbReference>
<accession>A0A2G9G7F2</accession>
<evidence type="ECO:0000313" key="2">
    <source>
        <dbReference type="Proteomes" id="UP000231279"/>
    </source>
</evidence>
<comment type="caution">
    <text evidence="1">The sequence shown here is derived from an EMBL/GenBank/DDBJ whole genome shotgun (WGS) entry which is preliminary data.</text>
</comment>
<dbReference type="AlphaFoldDB" id="A0A2G9G7F2"/>
<dbReference type="Proteomes" id="UP000231279">
    <property type="component" value="Unassembled WGS sequence"/>
</dbReference>
<protein>
    <submittedName>
        <fullName evidence="1">Uncharacterized protein</fullName>
    </submittedName>
</protein>
<reference evidence="2" key="1">
    <citation type="journal article" date="2018" name="Gigascience">
        <title>Genome assembly of the Pink Ipe (Handroanthus impetiginosus, Bignoniaceae), a highly valued, ecologically keystone Neotropical timber forest tree.</title>
        <authorList>
            <person name="Silva-Junior O.B."/>
            <person name="Grattapaglia D."/>
            <person name="Novaes E."/>
            <person name="Collevatti R.G."/>
        </authorList>
    </citation>
    <scope>NUCLEOTIDE SEQUENCE [LARGE SCALE GENOMIC DNA]</scope>
    <source>
        <strain evidence="2">cv. UFG-1</strain>
    </source>
</reference>
<evidence type="ECO:0000313" key="1">
    <source>
        <dbReference type="EMBL" id="PIN00880.1"/>
    </source>
</evidence>
<gene>
    <name evidence="1" type="ORF">CDL12_26616</name>
</gene>
<proteinExistence type="predicted"/>
<organism evidence="1 2">
    <name type="scientific">Handroanthus impetiginosus</name>
    <dbReference type="NCBI Taxonomy" id="429701"/>
    <lineage>
        <taxon>Eukaryota</taxon>
        <taxon>Viridiplantae</taxon>
        <taxon>Streptophyta</taxon>
        <taxon>Embryophyta</taxon>
        <taxon>Tracheophyta</taxon>
        <taxon>Spermatophyta</taxon>
        <taxon>Magnoliopsida</taxon>
        <taxon>eudicotyledons</taxon>
        <taxon>Gunneridae</taxon>
        <taxon>Pentapetalae</taxon>
        <taxon>asterids</taxon>
        <taxon>lamiids</taxon>
        <taxon>Lamiales</taxon>
        <taxon>Bignoniaceae</taxon>
        <taxon>Crescentiina</taxon>
        <taxon>Tabebuia alliance</taxon>
        <taxon>Handroanthus</taxon>
    </lineage>
</organism>
<sequence>MASSSNTNNRREPIITFDSYYNCKRINGVLFPQPITTIRVMQHPSSPAQPEQPQSSISIHKRKRRNLVASTVQEIKKFSHNLLQCDEESSYILEREEVASGNKTYYILVPYEKFEEVNPIVENKYNLSMKERLDGKWTFEVRQRKETTKTEKIYYHERVDKTIRSFNDVATFVFYGMIYY</sequence>
<dbReference type="OrthoDB" id="926678at2759"/>